<sequence length="88" mass="10169">MRYDFTEQDITEGANKIELEGEDVTLIGKYIENVENEENTYTITGDAVVEGELYHDFVTMFATEDTIENPSARELADAVWDWFDYVCE</sequence>
<dbReference type="AlphaFoldDB" id="A0A644ZKD0"/>
<proteinExistence type="predicted"/>
<protein>
    <submittedName>
        <fullName evidence="1">Uncharacterized protein</fullName>
    </submittedName>
</protein>
<dbReference type="EMBL" id="VSSQ01009338">
    <property type="protein sequence ID" value="MPM41342.1"/>
    <property type="molecule type" value="Genomic_DNA"/>
</dbReference>
<reference evidence="1" key="1">
    <citation type="submission" date="2019-08" db="EMBL/GenBank/DDBJ databases">
        <authorList>
            <person name="Kucharzyk K."/>
            <person name="Murdoch R.W."/>
            <person name="Higgins S."/>
            <person name="Loffler F."/>
        </authorList>
    </citation>
    <scope>NUCLEOTIDE SEQUENCE</scope>
</reference>
<evidence type="ECO:0000313" key="1">
    <source>
        <dbReference type="EMBL" id="MPM41342.1"/>
    </source>
</evidence>
<organism evidence="1">
    <name type="scientific">bioreactor metagenome</name>
    <dbReference type="NCBI Taxonomy" id="1076179"/>
    <lineage>
        <taxon>unclassified sequences</taxon>
        <taxon>metagenomes</taxon>
        <taxon>ecological metagenomes</taxon>
    </lineage>
</organism>
<name>A0A644ZKD0_9ZZZZ</name>
<comment type="caution">
    <text evidence="1">The sequence shown here is derived from an EMBL/GenBank/DDBJ whole genome shotgun (WGS) entry which is preliminary data.</text>
</comment>
<gene>
    <name evidence="1" type="ORF">SDC9_87997</name>
</gene>
<accession>A0A644ZKD0</accession>